<dbReference type="EMBL" id="CAUWAG010000018">
    <property type="protein sequence ID" value="CAJ2510876.1"/>
    <property type="molecule type" value="Genomic_DNA"/>
</dbReference>
<keyword evidence="2" id="KW-0812">Transmembrane</keyword>
<dbReference type="AlphaFoldDB" id="A0AAI8VTN4"/>
<accession>A0AAI8VTN4</accession>
<feature type="compositionally biased region" description="Basic and acidic residues" evidence="1">
    <location>
        <begin position="262"/>
        <end position="280"/>
    </location>
</feature>
<feature type="transmembrane region" description="Helical" evidence="2">
    <location>
        <begin position="154"/>
        <end position="178"/>
    </location>
</feature>
<feature type="region of interest" description="Disordered" evidence="1">
    <location>
        <begin position="258"/>
        <end position="280"/>
    </location>
</feature>
<dbReference type="Proteomes" id="UP001295740">
    <property type="component" value="Unassembled WGS sequence"/>
</dbReference>
<reference evidence="3" key="1">
    <citation type="submission" date="2023-10" db="EMBL/GenBank/DDBJ databases">
        <authorList>
            <person name="Hackl T."/>
        </authorList>
    </citation>
    <scope>NUCLEOTIDE SEQUENCE</scope>
</reference>
<evidence type="ECO:0000256" key="2">
    <source>
        <dbReference type="SAM" id="Phobius"/>
    </source>
</evidence>
<evidence type="ECO:0000313" key="4">
    <source>
        <dbReference type="Proteomes" id="UP001295740"/>
    </source>
</evidence>
<comment type="caution">
    <text evidence="3">The sequence shown here is derived from an EMBL/GenBank/DDBJ whole genome shotgun (WGS) entry which is preliminary data.</text>
</comment>
<keyword evidence="2" id="KW-1133">Transmembrane helix</keyword>
<name>A0AAI8VTN4_9PEZI</name>
<evidence type="ECO:0000313" key="3">
    <source>
        <dbReference type="EMBL" id="CAJ2510876.1"/>
    </source>
</evidence>
<proteinExistence type="predicted"/>
<gene>
    <name evidence="3" type="ORF">KHLLAP_LOCUS11344</name>
</gene>
<keyword evidence="2" id="KW-0472">Membrane</keyword>
<organism evidence="3 4">
    <name type="scientific">Anthostomella pinea</name>
    <dbReference type="NCBI Taxonomy" id="933095"/>
    <lineage>
        <taxon>Eukaryota</taxon>
        <taxon>Fungi</taxon>
        <taxon>Dikarya</taxon>
        <taxon>Ascomycota</taxon>
        <taxon>Pezizomycotina</taxon>
        <taxon>Sordariomycetes</taxon>
        <taxon>Xylariomycetidae</taxon>
        <taxon>Xylariales</taxon>
        <taxon>Xylariaceae</taxon>
        <taxon>Anthostomella</taxon>
    </lineage>
</organism>
<protein>
    <submittedName>
        <fullName evidence="3">Uu.00g065010.m01.CDS01</fullName>
    </submittedName>
</protein>
<sequence>MGLSSTAISDALLVDSSTLITSDAIDLSGIHTVGSEANITSNYNALVKLPDLATAPDLFVNNNTNCTFDFLQLSMVTNLTMIDNPASMIPSFPKLASATNIHLRGNIDTSLGPNYLPALTAAGNVTIEAWNDDFSCSKLVSQLQNGFIKHLACAWAGIGVSIGVVVVGAGLAAVWLTLRHFRRRLTQLEGRASAQQPVDVDSLFTEPTQVYFEGTHEAEGQGIIREKPDDNMREMYVRPEETAGTQILEMDAAPVEPGWYARDGEDGESRYLSGHRHEGE</sequence>
<evidence type="ECO:0000256" key="1">
    <source>
        <dbReference type="SAM" id="MobiDB-lite"/>
    </source>
</evidence>
<keyword evidence="4" id="KW-1185">Reference proteome</keyword>